<dbReference type="CDD" id="cd20745">
    <property type="entry name" value="FIX_RhsA_AHH_HNH-like"/>
    <property type="match status" value="1"/>
</dbReference>
<dbReference type="Proteomes" id="UP000187735">
    <property type="component" value="Chromosome"/>
</dbReference>
<proteinExistence type="predicted"/>
<keyword evidence="3" id="KW-1185">Reference proteome</keyword>
<reference evidence="2 3" key="1">
    <citation type="journal article" date="2016" name="Front. Microbiol.">
        <title>Fuerstia marisgermanicae gen. nov., sp. nov., an Unusual Member of the Phylum Planctomycetes from the German Wadden Sea.</title>
        <authorList>
            <person name="Kohn T."/>
            <person name="Heuer A."/>
            <person name="Jogler M."/>
            <person name="Vollmers J."/>
            <person name="Boedeker C."/>
            <person name="Bunk B."/>
            <person name="Rast P."/>
            <person name="Borchert D."/>
            <person name="Glockner I."/>
            <person name="Freese H.M."/>
            <person name="Klenk H.P."/>
            <person name="Overmann J."/>
            <person name="Kaster A.K."/>
            <person name="Rohde M."/>
            <person name="Wiegand S."/>
            <person name="Jogler C."/>
        </authorList>
    </citation>
    <scope>NUCLEOTIDE SEQUENCE [LARGE SCALE GENOMIC DNA]</scope>
    <source>
        <strain evidence="2 3">NH11</strain>
    </source>
</reference>
<evidence type="ECO:0000313" key="2">
    <source>
        <dbReference type="EMBL" id="APZ91186.1"/>
    </source>
</evidence>
<protein>
    <recommendedName>
        <fullName evidence="1">Type VII secretion system protein EssD-like domain-containing protein</fullName>
    </recommendedName>
</protein>
<dbReference type="AlphaFoldDB" id="A0A1P8WAY0"/>
<sequence length="329" mass="35173">MAKFPVTGPRTADAALTAADAAKLRKVSMDLAQIALDIAGIADPTPICDGANAIISVARGDWLGAGLSLVSIVPYVGDLAKAGKFPKYLKSVETAIQLAQQSPAAAKILTPVIVRVKQALDLLPDAGGQALSTLRKRVDDFLGQSRTAKAVRAALPDISKQFSFRKFESNGYLYHEAKGRLGVPGKVKTHRSGSAQSALSKGMGDDAGHLIGNRFGAPGGAENLGLQNWRANRYGTYKNLENHWATQLKNGGGVEVQIRDVFKKGESRPFARKVEWTEISPSGVATKKDLTFMNAHTDRSRAMQDIAPSVLTPQSNNVINVDFVTGQRL</sequence>
<evidence type="ECO:0000313" key="3">
    <source>
        <dbReference type="Proteomes" id="UP000187735"/>
    </source>
</evidence>
<dbReference type="Pfam" id="PF13930">
    <property type="entry name" value="Endonuclea_NS_2"/>
    <property type="match status" value="1"/>
</dbReference>
<accession>A0A1P8WAY0</accession>
<dbReference type="EMBL" id="CP017641">
    <property type="protein sequence ID" value="APZ91186.1"/>
    <property type="molecule type" value="Genomic_DNA"/>
</dbReference>
<dbReference type="KEGG" id="fmr:Fuma_00772"/>
<dbReference type="RefSeq" id="WP_077022986.1">
    <property type="nucleotide sequence ID" value="NZ_CP017641.1"/>
</dbReference>
<dbReference type="InterPro" id="IPR044927">
    <property type="entry name" value="Endonuclea_NS_2"/>
</dbReference>
<dbReference type="OrthoDB" id="292408at2"/>
<feature type="domain" description="Type VII secretion system protein EssD-like" evidence="1">
    <location>
        <begin position="191"/>
        <end position="275"/>
    </location>
</feature>
<evidence type="ECO:0000259" key="1">
    <source>
        <dbReference type="Pfam" id="PF13930"/>
    </source>
</evidence>
<organism evidence="2 3">
    <name type="scientific">Fuerstiella marisgermanici</name>
    <dbReference type="NCBI Taxonomy" id="1891926"/>
    <lineage>
        <taxon>Bacteria</taxon>
        <taxon>Pseudomonadati</taxon>
        <taxon>Planctomycetota</taxon>
        <taxon>Planctomycetia</taxon>
        <taxon>Planctomycetales</taxon>
        <taxon>Planctomycetaceae</taxon>
        <taxon>Fuerstiella</taxon>
    </lineage>
</organism>
<gene>
    <name evidence="2" type="ORF">Fuma_00772</name>
</gene>
<name>A0A1P8WAY0_9PLAN</name>